<proteinExistence type="predicted"/>
<dbReference type="RefSeq" id="WP_152096801.1">
    <property type="nucleotide sequence ID" value="NZ_AP021861.1"/>
</dbReference>
<sequence length="298" mass="29266">MTTRLAQGAVRASHTLRAFARSRTFAFASLATLLSCCSAPAAHAVNTSASSNGYGMFVDLNALSVVNLDVGPLPVGVNGVAPAPYANSDTVLNVNVSTSVPVVATATATAGSVTATAASNVNGGLGSRTTSASGGVVGAGVNAVTLPVLPPGITLLGINGTLSSTAQVAGDFGSLVATGTTTIQSLGLTISGIPVNLSAYVNVPIAPNTSVNLAALGIANASLILNEQVVAGDQSSISVNAFHLNVNVANSIVAQVILGHSQAQMTAVAIPEPATVGMATVGMVGAVAAARRRTRRGA</sequence>
<gene>
    <name evidence="3" type="ORF">PLANPX_0075</name>
</gene>
<keyword evidence="4" id="KW-1185">Reference proteome</keyword>
<feature type="signal peptide" evidence="1">
    <location>
        <begin position="1"/>
        <end position="44"/>
    </location>
</feature>
<organism evidence="3 4">
    <name type="scientific">Lacipirellula parvula</name>
    <dbReference type="NCBI Taxonomy" id="2650471"/>
    <lineage>
        <taxon>Bacteria</taxon>
        <taxon>Pseudomonadati</taxon>
        <taxon>Planctomycetota</taxon>
        <taxon>Planctomycetia</taxon>
        <taxon>Pirellulales</taxon>
        <taxon>Lacipirellulaceae</taxon>
        <taxon>Lacipirellula</taxon>
    </lineage>
</organism>
<evidence type="ECO:0000313" key="3">
    <source>
        <dbReference type="EMBL" id="BBO30463.1"/>
    </source>
</evidence>
<evidence type="ECO:0000259" key="2">
    <source>
        <dbReference type="Pfam" id="PF07589"/>
    </source>
</evidence>
<protein>
    <recommendedName>
        <fullName evidence="2">Ice-binding protein C-terminal domain-containing protein</fullName>
    </recommendedName>
</protein>
<dbReference type="AlphaFoldDB" id="A0A5K7X7M0"/>
<accession>A0A5K7X7M0</accession>
<feature type="domain" description="Ice-binding protein C-terminal" evidence="2">
    <location>
        <begin position="269"/>
        <end position="293"/>
    </location>
</feature>
<feature type="chain" id="PRO_5024881862" description="Ice-binding protein C-terminal domain-containing protein" evidence="1">
    <location>
        <begin position="45"/>
        <end position="298"/>
    </location>
</feature>
<reference evidence="4" key="1">
    <citation type="submission" date="2019-10" db="EMBL/GenBank/DDBJ databases">
        <title>Lacipirellula parvula gen. nov., sp. nov., representing a lineage of planctomycetes widespread in freshwater anoxic habitats, and description of the family Lacipirellulaceae.</title>
        <authorList>
            <person name="Dedysh S.N."/>
            <person name="Kulichevskaya I.S."/>
            <person name="Beletsky A.V."/>
            <person name="Rakitin A.L."/>
            <person name="Mardanov A.V."/>
            <person name="Ivanova A.A."/>
            <person name="Saltykova V.X."/>
            <person name="Rijpstra W.I.C."/>
            <person name="Sinninghe Damste J.S."/>
            <person name="Ravin N.V."/>
        </authorList>
    </citation>
    <scope>NUCLEOTIDE SEQUENCE [LARGE SCALE GENOMIC DNA]</scope>
    <source>
        <strain evidence="4">PX69</strain>
    </source>
</reference>
<dbReference type="EMBL" id="AP021861">
    <property type="protein sequence ID" value="BBO30463.1"/>
    <property type="molecule type" value="Genomic_DNA"/>
</dbReference>
<dbReference type="InterPro" id="IPR013424">
    <property type="entry name" value="Ice-binding_C"/>
</dbReference>
<dbReference type="KEGG" id="lpav:PLANPX_0075"/>
<dbReference type="Proteomes" id="UP000326837">
    <property type="component" value="Chromosome"/>
</dbReference>
<evidence type="ECO:0000313" key="4">
    <source>
        <dbReference type="Proteomes" id="UP000326837"/>
    </source>
</evidence>
<name>A0A5K7X7M0_9BACT</name>
<dbReference type="Pfam" id="PF07589">
    <property type="entry name" value="PEP-CTERM"/>
    <property type="match status" value="1"/>
</dbReference>
<evidence type="ECO:0000256" key="1">
    <source>
        <dbReference type="SAM" id="SignalP"/>
    </source>
</evidence>
<keyword evidence="1" id="KW-0732">Signal</keyword>